<keyword evidence="1" id="KW-0472">Membrane</keyword>
<protein>
    <submittedName>
        <fullName evidence="2">Uncharacterized protein</fullName>
    </submittedName>
</protein>
<dbReference type="Proteomes" id="UP000298429">
    <property type="component" value="Unassembled WGS sequence"/>
</dbReference>
<sequence length="295" mass="34061">MKKRIQILLYSWILIFYAGFGFVADLSAGTVESISPRKALIGEKIRYELKWTGADVKDVQFPEVGFHFSENAPDLPWFEVLYSEKKENSLTVDFAYYVTGEYWIPVSWTDSNGKKEFSKEKVLVDSSIPDSDTGPADIIPPMTFSGSYLGRLLVFLILGGLLIAFGIYAYRIYSSKNSPLDAIIQAEPTLERIEVFEIRLNELLKKEPIPARDFARLLSGYIREKSANLSGRKTSAFTEVELFRFLYDQFPFEEKELQSWRKFLTEKKFRPGEAFLTKEDAEDKFSHWKGIWDKK</sequence>
<evidence type="ECO:0000313" key="2">
    <source>
        <dbReference type="EMBL" id="TGM07923.1"/>
    </source>
</evidence>
<organism evidence="2 3">
    <name type="scientific">Leptospira barantonii</name>
    <dbReference type="NCBI Taxonomy" id="2023184"/>
    <lineage>
        <taxon>Bacteria</taxon>
        <taxon>Pseudomonadati</taxon>
        <taxon>Spirochaetota</taxon>
        <taxon>Spirochaetia</taxon>
        <taxon>Leptospirales</taxon>
        <taxon>Leptospiraceae</taxon>
        <taxon>Leptospira</taxon>
    </lineage>
</organism>
<feature type="transmembrane region" description="Helical" evidence="1">
    <location>
        <begin position="7"/>
        <end position="28"/>
    </location>
</feature>
<keyword evidence="1" id="KW-0812">Transmembrane</keyword>
<dbReference type="EMBL" id="RQGN01000020">
    <property type="protein sequence ID" value="TGM07923.1"/>
    <property type="molecule type" value="Genomic_DNA"/>
</dbReference>
<evidence type="ECO:0000256" key="1">
    <source>
        <dbReference type="SAM" id="Phobius"/>
    </source>
</evidence>
<dbReference type="AlphaFoldDB" id="A0A5F2BUH5"/>
<accession>A0A5F2BUH5</accession>
<feature type="transmembrane region" description="Helical" evidence="1">
    <location>
        <begin position="148"/>
        <end position="170"/>
    </location>
</feature>
<dbReference type="NCBIfam" id="NF047493">
    <property type="entry name" value="LB_053_fam"/>
    <property type="match status" value="1"/>
</dbReference>
<proteinExistence type="predicted"/>
<gene>
    <name evidence="2" type="ORF">EHQ76_04165</name>
</gene>
<reference evidence="2 3" key="1">
    <citation type="journal article" date="2019" name="PLoS Negl. Trop. Dis.">
        <title>Revisiting the worldwide diversity of Leptospira species in the environment.</title>
        <authorList>
            <person name="Vincent A.T."/>
            <person name="Schiettekatte O."/>
            <person name="Bourhy P."/>
            <person name="Veyrier F.J."/>
            <person name="Picardeau M."/>
        </authorList>
    </citation>
    <scope>NUCLEOTIDE SEQUENCE [LARGE SCALE GENOMIC DNA]</scope>
    <source>
        <strain evidence="2 3">201702444</strain>
    </source>
</reference>
<comment type="caution">
    <text evidence="2">The sequence shown here is derived from an EMBL/GenBank/DDBJ whole genome shotgun (WGS) entry which is preliminary data.</text>
</comment>
<name>A0A5F2BUH5_9LEPT</name>
<evidence type="ECO:0000313" key="3">
    <source>
        <dbReference type="Proteomes" id="UP000298429"/>
    </source>
</evidence>
<keyword evidence="1" id="KW-1133">Transmembrane helix</keyword>
<dbReference type="RefSeq" id="WP_135669861.1">
    <property type="nucleotide sequence ID" value="NZ_RQGN01000020.1"/>
</dbReference>
<dbReference type="OrthoDB" id="341850at2"/>